<evidence type="ECO:0000313" key="2">
    <source>
        <dbReference type="WBParaSite" id="SBAD_0000137401-mRNA-1"/>
    </source>
</evidence>
<sequence length="165" mass="18305">MVPEKTLSGILLPVHTFLQRSSTGEEMPSDSVVVPLAERCPDIDRRHRHVYRTVVHKLSDFCASSLIAIHHVDSIAIFVSLACVLIWLGYALFHCAWASFLLRDEGGTSVAQKGAGNDVLLQVEAAAAVDGPAGQTENYDPKNTGYWKFVDDEPWQVKCNRNELR</sequence>
<evidence type="ECO:0000256" key="1">
    <source>
        <dbReference type="SAM" id="Phobius"/>
    </source>
</evidence>
<reference evidence="2" key="1">
    <citation type="submission" date="2016-06" db="UniProtKB">
        <authorList>
            <consortium name="WormBaseParasite"/>
        </authorList>
    </citation>
    <scope>IDENTIFICATION</scope>
</reference>
<organism evidence="2">
    <name type="scientific">Soboliphyme baturini</name>
    <dbReference type="NCBI Taxonomy" id="241478"/>
    <lineage>
        <taxon>Eukaryota</taxon>
        <taxon>Metazoa</taxon>
        <taxon>Ecdysozoa</taxon>
        <taxon>Nematoda</taxon>
        <taxon>Enoplea</taxon>
        <taxon>Dorylaimia</taxon>
        <taxon>Dioctophymatida</taxon>
        <taxon>Dioctophymatoidea</taxon>
        <taxon>Soboliphymatidae</taxon>
        <taxon>Soboliphyme</taxon>
    </lineage>
</organism>
<proteinExistence type="predicted"/>
<keyword evidence="1" id="KW-0472">Membrane</keyword>
<keyword evidence="1" id="KW-0812">Transmembrane</keyword>
<dbReference type="WBParaSite" id="SBAD_0000137401-mRNA-1">
    <property type="protein sequence ID" value="SBAD_0000137401-mRNA-1"/>
    <property type="gene ID" value="SBAD_0000137401"/>
</dbReference>
<name>A0A183ICH3_9BILA</name>
<protein>
    <submittedName>
        <fullName evidence="2">WW domain-containing protein</fullName>
    </submittedName>
</protein>
<keyword evidence="1" id="KW-1133">Transmembrane helix</keyword>
<accession>A0A183ICH3</accession>
<dbReference type="AlphaFoldDB" id="A0A183ICH3"/>
<feature type="transmembrane region" description="Helical" evidence="1">
    <location>
        <begin position="75"/>
        <end position="93"/>
    </location>
</feature>